<evidence type="ECO:0008006" key="4">
    <source>
        <dbReference type="Google" id="ProtNLM"/>
    </source>
</evidence>
<dbReference type="EMBL" id="JANPWB010000010">
    <property type="protein sequence ID" value="KAJ1141087.1"/>
    <property type="molecule type" value="Genomic_DNA"/>
</dbReference>
<dbReference type="Gene3D" id="3.30.70.330">
    <property type="match status" value="1"/>
</dbReference>
<dbReference type="PANTHER" id="PTHR21678:SF7">
    <property type="entry name" value="COILED-COIL DOMAIN-CONTAINING PROTEIN R3HCC1L"/>
    <property type="match status" value="1"/>
</dbReference>
<reference evidence="2" key="1">
    <citation type="journal article" date="2022" name="bioRxiv">
        <title>Sequencing and chromosome-scale assembly of the giantPleurodeles waltlgenome.</title>
        <authorList>
            <person name="Brown T."/>
            <person name="Elewa A."/>
            <person name="Iarovenko S."/>
            <person name="Subramanian E."/>
            <person name="Araus A.J."/>
            <person name="Petzold A."/>
            <person name="Susuki M."/>
            <person name="Suzuki K.-i.T."/>
            <person name="Hayashi T."/>
            <person name="Toyoda A."/>
            <person name="Oliveira C."/>
            <person name="Osipova E."/>
            <person name="Leigh N.D."/>
            <person name="Simon A."/>
            <person name="Yun M.H."/>
        </authorList>
    </citation>
    <scope>NUCLEOTIDE SEQUENCE</scope>
    <source>
        <strain evidence="2">20211129_DDA</strain>
        <tissue evidence="2">Liver</tissue>
    </source>
</reference>
<dbReference type="InterPro" id="IPR039884">
    <property type="entry name" value="R3HC1/R3HCL"/>
</dbReference>
<evidence type="ECO:0000313" key="3">
    <source>
        <dbReference type="Proteomes" id="UP001066276"/>
    </source>
</evidence>
<dbReference type="Proteomes" id="UP001066276">
    <property type="component" value="Chromosome 6"/>
</dbReference>
<name>A0AAV7QKK7_PLEWA</name>
<comment type="caution">
    <text evidence="2">The sequence shown here is derived from an EMBL/GenBank/DDBJ whole genome shotgun (WGS) entry which is preliminary data.</text>
</comment>
<keyword evidence="3" id="KW-1185">Reference proteome</keyword>
<evidence type="ECO:0000313" key="2">
    <source>
        <dbReference type="EMBL" id="KAJ1141087.1"/>
    </source>
</evidence>
<proteinExistence type="predicted"/>
<feature type="compositionally biased region" description="Basic and acidic residues" evidence="1">
    <location>
        <begin position="48"/>
        <end position="73"/>
    </location>
</feature>
<dbReference type="AlphaFoldDB" id="A0AAV7QKK7"/>
<feature type="compositionally biased region" description="Polar residues" evidence="1">
    <location>
        <begin position="76"/>
        <end position="101"/>
    </location>
</feature>
<dbReference type="PANTHER" id="PTHR21678">
    <property type="entry name" value="GROWTH INHIBITION AND DIFFERENTIATION RELATED PROTEIN 88"/>
    <property type="match status" value="1"/>
</dbReference>
<sequence length="859" mass="95054">MNGVGRGPFLAWIATPGHQITTLIMEQDVEKNRLRARRPDMALYVPKARREAASQRSKDDHLTSESSTDEMKNQRGKQNASQRSDAITNPVASNLQKQTTHLAAHRRRVKDGKKLEAKAKKQKSEQYNKSQMSIQLEIRDTEEPLPLGFDKPLHTSVGQEGALSIDGSLADMCCPSHDSSISTQGILTTIHVSNESEPKEELPEKSNYQPMYGYQTLQSELVSVKEHHNTAPQESTGSKPKVGQSLDVPVRDMVSSLNTVACMATVIDPSVNVVSSNYCDSDLDCTSGHHYLMTAETDSFVPEANVGVSEGLGLYSSISVSVPAQEVVSTSQLSREIIERVDNLTEVDSKHDGFFEHVDRTPVNLMNLLSVNDNSGLMCVREDVCNKFVENRMTRCEDETTDKTSCGQRMMTKEMTDTDQEGLLSSNGIGTLIHLPRTHTQEIVDSMSQIVEGIDSISFEQPSLVSPGTMQLTDRVSGIKEQTFSLLNVNFEEKINEGNRNETKAMDSAVESMSNHHSTSTECLSPQVGDFFVEASESESIVMDTVPSSASKTASSELDGVQERVANKTQGQDAITVTGALGVDGVIENNDEHIKGIMDKTNICTENVFSTPDSAINCDELNLETKEDVLKPCNATYLDGCTEPAAPCSSQSFALEADADDSWDSLFNDFGDCLDPQLLKKLAGNKENEQSSQDPRYNYYSHQPTELDLDDSELSHVIEIYDFPSEFKTEDLLLAFSTYQKRGFDIKWVDDTHALGIFSSPVAARDALCSIHPMVKVRPLSQGTRSAKTKARTCADFLQPTKERPETSAAMARRMVISALGVRSKQTKVEREAERQKLKEAREKRRLEAKQREDAWEGR</sequence>
<evidence type="ECO:0000256" key="1">
    <source>
        <dbReference type="SAM" id="MobiDB-lite"/>
    </source>
</evidence>
<accession>A0AAV7QKK7</accession>
<feature type="region of interest" description="Disordered" evidence="1">
    <location>
        <begin position="827"/>
        <end position="859"/>
    </location>
</feature>
<feature type="region of interest" description="Disordered" evidence="1">
    <location>
        <begin position="48"/>
        <end position="131"/>
    </location>
</feature>
<feature type="compositionally biased region" description="Basic and acidic residues" evidence="1">
    <location>
        <begin position="112"/>
        <end position="126"/>
    </location>
</feature>
<dbReference type="InterPro" id="IPR012677">
    <property type="entry name" value="Nucleotide-bd_a/b_plait_sf"/>
</dbReference>
<gene>
    <name evidence="2" type="ORF">NDU88_007423</name>
</gene>
<organism evidence="2 3">
    <name type="scientific">Pleurodeles waltl</name>
    <name type="common">Iberian ribbed newt</name>
    <dbReference type="NCBI Taxonomy" id="8319"/>
    <lineage>
        <taxon>Eukaryota</taxon>
        <taxon>Metazoa</taxon>
        <taxon>Chordata</taxon>
        <taxon>Craniata</taxon>
        <taxon>Vertebrata</taxon>
        <taxon>Euteleostomi</taxon>
        <taxon>Amphibia</taxon>
        <taxon>Batrachia</taxon>
        <taxon>Caudata</taxon>
        <taxon>Salamandroidea</taxon>
        <taxon>Salamandridae</taxon>
        <taxon>Pleurodelinae</taxon>
        <taxon>Pleurodeles</taxon>
    </lineage>
</organism>
<protein>
    <recommendedName>
        <fullName evidence="4">Coiled-coil domain-containing protein R3HCC1L</fullName>
    </recommendedName>
</protein>